<organism evidence="1 2">
    <name type="scientific">Persea americana</name>
    <name type="common">Avocado</name>
    <dbReference type="NCBI Taxonomy" id="3435"/>
    <lineage>
        <taxon>Eukaryota</taxon>
        <taxon>Viridiplantae</taxon>
        <taxon>Streptophyta</taxon>
        <taxon>Embryophyta</taxon>
        <taxon>Tracheophyta</taxon>
        <taxon>Spermatophyta</taxon>
        <taxon>Magnoliopsida</taxon>
        <taxon>Magnoliidae</taxon>
        <taxon>Laurales</taxon>
        <taxon>Lauraceae</taxon>
        <taxon>Persea</taxon>
    </lineage>
</organism>
<dbReference type="EMBL" id="CM056812">
    <property type="protein sequence ID" value="KAJ8618392.1"/>
    <property type="molecule type" value="Genomic_DNA"/>
</dbReference>
<evidence type="ECO:0000313" key="1">
    <source>
        <dbReference type="EMBL" id="KAJ8618392.1"/>
    </source>
</evidence>
<accession>A0ACC2KBP3</accession>
<proteinExistence type="predicted"/>
<dbReference type="Proteomes" id="UP001234297">
    <property type="component" value="Chromosome 4"/>
</dbReference>
<reference evidence="1 2" key="1">
    <citation type="journal article" date="2022" name="Hortic Res">
        <title>A haplotype resolved chromosomal level avocado genome allows analysis of novel avocado genes.</title>
        <authorList>
            <person name="Nath O."/>
            <person name="Fletcher S.J."/>
            <person name="Hayward A."/>
            <person name="Shaw L.M."/>
            <person name="Masouleh A.K."/>
            <person name="Furtado A."/>
            <person name="Henry R.J."/>
            <person name="Mitter N."/>
        </authorList>
    </citation>
    <scope>NUCLEOTIDE SEQUENCE [LARGE SCALE GENOMIC DNA]</scope>
    <source>
        <strain evidence="2">cv. Hass</strain>
    </source>
</reference>
<evidence type="ECO:0000313" key="2">
    <source>
        <dbReference type="Proteomes" id="UP001234297"/>
    </source>
</evidence>
<protein>
    <submittedName>
        <fullName evidence="1">Uncharacterized protein</fullName>
    </submittedName>
</protein>
<sequence length="104" mass="11812">MDLASSIPDGSAPRFPFNGKGNLSPLGLQNGMRTISLYEMIRCGFTSNVRKYDLFGPNPQRNHLHEVKPFPRPSGRILPFSFNGKERALPWETEEAMFKVEFPQ</sequence>
<keyword evidence="2" id="KW-1185">Reference proteome</keyword>
<name>A0ACC2KBP3_PERAE</name>
<comment type="caution">
    <text evidence="1">The sequence shown here is derived from an EMBL/GenBank/DDBJ whole genome shotgun (WGS) entry which is preliminary data.</text>
</comment>
<gene>
    <name evidence="1" type="ORF">MRB53_014578</name>
</gene>